<dbReference type="NCBIfam" id="TIGR00138">
    <property type="entry name" value="rsmG_gidB"/>
    <property type="match status" value="1"/>
</dbReference>
<evidence type="ECO:0000313" key="8">
    <source>
        <dbReference type="Proteomes" id="UP000249364"/>
    </source>
</evidence>
<dbReference type="AlphaFoldDB" id="A0A2W7S5Q1"/>
<dbReference type="PANTHER" id="PTHR31760">
    <property type="entry name" value="S-ADENOSYL-L-METHIONINE-DEPENDENT METHYLTRANSFERASES SUPERFAMILY PROTEIN"/>
    <property type="match status" value="1"/>
</dbReference>
<dbReference type="GO" id="GO:0070043">
    <property type="term" value="F:rRNA (guanine-N7-)-methyltransferase activity"/>
    <property type="evidence" value="ECO:0007669"/>
    <property type="project" value="UniProtKB-UniRule"/>
</dbReference>
<gene>
    <name evidence="6" type="primary">rsmG</name>
    <name evidence="7" type="ORF">LY56_01413</name>
</gene>
<dbReference type="Proteomes" id="UP000249364">
    <property type="component" value="Unassembled WGS sequence"/>
</dbReference>
<feature type="binding site" evidence="6">
    <location>
        <position position="75"/>
    </location>
    <ligand>
        <name>S-adenosyl-L-methionine</name>
        <dbReference type="ChEBI" id="CHEBI:59789"/>
    </ligand>
</feature>
<dbReference type="Pfam" id="PF02527">
    <property type="entry name" value="GidB"/>
    <property type="match status" value="1"/>
</dbReference>
<keyword evidence="2 6" id="KW-0698">rRNA processing</keyword>
<accession>A0A2W7S5Q1</accession>
<dbReference type="SUPFAM" id="SSF53335">
    <property type="entry name" value="S-adenosyl-L-methionine-dependent methyltransferases"/>
    <property type="match status" value="1"/>
</dbReference>
<comment type="caution">
    <text evidence="7">The sequence shown here is derived from an EMBL/GenBank/DDBJ whole genome shotgun (WGS) entry which is preliminary data.</text>
</comment>
<evidence type="ECO:0000313" key="7">
    <source>
        <dbReference type="EMBL" id="PZX45852.1"/>
    </source>
</evidence>
<protein>
    <recommendedName>
        <fullName evidence="6">Ribosomal RNA small subunit methyltransferase G</fullName>
        <ecNumber evidence="6">2.1.1.170</ecNumber>
    </recommendedName>
    <alternativeName>
        <fullName evidence="6">16S rRNA 7-methylguanosine methyltransferase</fullName>
        <shortName evidence="6">16S rRNA m7G methyltransferase</shortName>
    </alternativeName>
</protein>
<keyword evidence="5 6" id="KW-0949">S-adenosyl-L-methionine</keyword>
<evidence type="ECO:0000256" key="6">
    <source>
        <dbReference type="HAMAP-Rule" id="MF_00074"/>
    </source>
</evidence>
<dbReference type="Gene3D" id="3.40.50.150">
    <property type="entry name" value="Vaccinia Virus protein VP39"/>
    <property type="match status" value="1"/>
</dbReference>
<evidence type="ECO:0000256" key="1">
    <source>
        <dbReference type="ARBA" id="ARBA00022490"/>
    </source>
</evidence>
<feature type="binding site" evidence="6">
    <location>
        <position position="138"/>
    </location>
    <ligand>
        <name>S-adenosyl-L-methionine</name>
        <dbReference type="ChEBI" id="CHEBI:59789"/>
    </ligand>
</feature>
<comment type="function">
    <text evidence="6">Specifically methylates the N7 position of guanine in position 527 of 16S rRNA.</text>
</comment>
<dbReference type="PIRSF" id="PIRSF003078">
    <property type="entry name" value="GidB"/>
    <property type="match status" value="1"/>
</dbReference>
<evidence type="ECO:0000256" key="3">
    <source>
        <dbReference type="ARBA" id="ARBA00022603"/>
    </source>
</evidence>
<dbReference type="GO" id="GO:0005829">
    <property type="term" value="C:cytosol"/>
    <property type="evidence" value="ECO:0007669"/>
    <property type="project" value="TreeGrafter"/>
</dbReference>
<dbReference type="EC" id="2.1.1.170" evidence="6"/>
<organism evidence="7 8">
    <name type="scientific">Roseinatronobacter thiooxidans</name>
    <dbReference type="NCBI Taxonomy" id="121821"/>
    <lineage>
        <taxon>Bacteria</taxon>
        <taxon>Pseudomonadati</taxon>
        <taxon>Pseudomonadota</taxon>
        <taxon>Alphaproteobacteria</taxon>
        <taxon>Rhodobacterales</taxon>
        <taxon>Paracoccaceae</taxon>
        <taxon>Roseinatronobacter</taxon>
    </lineage>
</organism>
<dbReference type="STRING" id="121821.GCA_001870675_00202"/>
<evidence type="ECO:0000256" key="4">
    <source>
        <dbReference type="ARBA" id="ARBA00022679"/>
    </source>
</evidence>
<name>A0A2W7S5Q1_9RHOB</name>
<sequence>MTIQPICGVNVSRETLDRLHAYAALLQKWNAHINLVAASTLPDFWDRHIIDSAQLFTHAPANARHWVDLGSGGGLPALVCAILAKEHLPECQFTLVESDARKAAFLVTAVREFGLNAKVLTTRAETTPPQSADVVSARALAPLPQLLEWVGRHLAKDGVALLPKGKNYTEELAAAQREWHFDLALFDSQTDPLAKLLILKDITRV</sequence>
<dbReference type="EMBL" id="QKZQ01000005">
    <property type="protein sequence ID" value="PZX45852.1"/>
    <property type="molecule type" value="Genomic_DNA"/>
</dbReference>
<dbReference type="OrthoDB" id="9808773at2"/>
<reference evidence="7 8" key="1">
    <citation type="submission" date="2018-06" db="EMBL/GenBank/DDBJ databases">
        <title>Genomic Encyclopedia of Archaeal and Bacterial Type Strains, Phase II (KMG-II): from individual species to whole genera.</title>
        <authorList>
            <person name="Goeker M."/>
        </authorList>
    </citation>
    <scope>NUCLEOTIDE SEQUENCE [LARGE SCALE GENOMIC DNA]</scope>
    <source>
        <strain evidence="7 8">DSM 13087</strain>
    </source>
</reference>
<evidence type="ECO:0000256" key="2">
    <source>
        <dbReference type="ARBA" id="ARBA00022552"/>
    </source>
</evidence>
<keyword evidence="8" id="KW-1185">Reference proteome</keyword>
<comment type="subcellular location">
    <subcellularLocation>
        <location evidence="6">Cytoplasm</location>
    </subcellularLocation>
</comment>
<feature type="binding site" evidence="6">
    <location>
        <begin position="124"/>
        <end position="125"/>
    </location>
    <ligand>
        <name>S-adenosyl-L-methionine</name>
        <dbReference type="ChEBI" id="CHEBI:59789"/>
    </ligand>
</feature>
<evidence type="ECO:0000256" key="5">
    <source>
        <dbReference type="ARBA" id="ARBA00022691"/>
    </source>
</evidence>
<comment type="caution">
    <text evidence="6">Lacks conserved residue(s) required for the propagation of feature annotation.</text>
</comment>
<comment type="similarity">
    <text evidence="6">Belongs to the methyltransferase superfamily. RNA methyltransferase RsmG family.</text>
</comment>
<dbReference type="InterPro" id="IPR029063">
    <property type="entry name" value="SAM-dependent_MTases_sf"/>
</dbReference>
<keyword evidence="3 6" id="KW-0489">Methyltransferase</keyword>
<dbReference type="PANTHER" id="PTHR31760:SF0">
    <property type="entry name" value="S-ADENOSYL-L-METHIONINE-DEPENDENT METHYLTRANSFERASES SUPERFAMILY PROTEIN"/>
    <property type="match status" value="1"/>
</dbReference>
<feature type="binding site" evidence="6">
    <location>
        <position position="70"/>
    </location>
    <ligand>
        <name>S-adenosyl-L-methionine</name>
        <dbReference type="ChEBI" id="CHEBI:59789"/>
    </ligand>
</feature>
<dbReference type="RefSeq" id="WP_071468082.1">
    <property type="nucleotide sequence ID" value="NZ_MEHT01000001.1"/>
</dbReference>
<dbReference type="HAMAP" id="MF_00074">
    <property type="entry name" value="16SrRNA_methyltr_G"/>
    <property type="match status" value="1"/>
</dbReference>
<dbReference type="InterPro" id="IPR003682">
    <property type="entry name" value="rRNA_ssu_MeTfrase_G"/>
</dbReference>
<proteinExistence type="inferred from homology"/>
<comment type="catalytic activity">
    <reaction evidence="6">
        <text>guanosine(527) in 16S rRNA + S-adenosyl-L-methionine = N(7)-methylguanosine(527) in 16S rRNA + S-adenosyl-L-homocysteine</text>
        <dbReference type="Rhea" id="RHEA:42732"/>
        <dbReference type="Rhea" id="RHEA-COMP:10209"/>
        <dbReference type="Rhea" id="RHEA-COMP:10210"/>
        <dbReference type="ChEBI" id="CHEBI:57856"/>
        <dbReference type="ChEBI" id="CHEBI:59789"/>
        <dbReference type="ChEBI" id="CHEBI:74269"/>
        <dbReference type="ChEBI" id="CHEBI:74480"/>
        <dbReference type="EC" id="2.1.1.170"/>
    </reaction>
</comment>
<keyword evidence="4 6" id="KW-0808">Transferase</keyword>
<keyword evidence="1 6" id="KW-0963">Cytoplasm</keyword>